<gene>
    <name evidence="1" type="ORF">HPB48_019544</name>
</gene>
<sequence>MEKRRNSFRAKSWQQQRHCGHLWGKFVPRQIYYNDQGTPVTLHKKPIPACHRCHTVGHRTDIPRPKPGSCGQCGSDVATTLEGPVERKFPPRCLICGADHLTGKSGCNGK</sequence>
<organism evidence="1 2">
    <name type="scientific">Haemaphysalis longicornis</name>
    <name type="common">Bush tick</name>
    <dbReference type="NCBI Taxonomy" id="44386"/>
    <lineage>
        <taxon>Eukaryota</taxon>
        <taxon>Metazoa</taxon>
        <taxon>Ecdysozoa</taxon>
        <taxon>Arthropoda</taxon>
        <taxon>Chelicerata</taxon>
        <taxon>Arachnida</taxon>
        <taxon>Acari</taxon>
        <taxon>Parasitiformes</taxon>
        <taxon>Ixodida</taxon>
        <taxon>Ixodoidea</taxon>
        <taxon>Ixodidae</taxon>
        <taxon>Haemaphysalinae</taxon>
        <taxon>Haemaphysalis</taxon>
    </lineage>
</organism>
<protein>
    <submittedName>
        <fullName evidence="1">Uncharacterized protein</fullName>
    </submittedName>
</protein>
<comment type="caution">
    <text evidence="1">The sequence shown here is derived from an EMBL/GenBank/DDBJ whole genome shotgun (WGS) entry which is preliminary data.</text>
</comment>
<dbReference type="AlphaFoldDB" id="A0A9J6GJD1"/>
<proteinExistence type="predicted"/>
<name>A0A9J6GJD1_HAELO</name>
<dbReference type="Proteomes" id="UP000821853">
    <property type="component" value="Chromosome 5"/>
</dbReference>
<reference evidence="1 2" key="1">
    <citation type="journal article" date="2020" name="Cell">
        <title>Large-Scale Comparative Analyses of Tick Genomes Elucidate Their Genetic Diversity and Vector Capacities.</title>
        <authorList>
            <consortium name="Tick Genome and Microbiome Consortium (TIGMIC)"/>
            <person name="Jia N."/>
            <person name="Wang J."/>
            <person name="Shi W."/>
            <person name="Du L."/>
            <person name="Sun Y."/>
            <person name="Zhan W."/>
            <person name="Jiang J.F."/>
            <person name="Wang Q."/>
            <person name="Zhang B."/>
            <person name="Ji P."/>
            <person name="Bell-Sakyi L."/>
            <person name="Cui X.M."/>
            <person name="Yuan T.T."/>
            <person name="Jiang B.G."/>
            <person name="Yang W.F."/>
            <person name="Lam T.T."/>
            <person name="Chang Q.C."/>
            <person name="Ding S.J."/>
            <person name="Wang X.J."/>
            <person name="Zhu J.G."/>
            <person name="Ruan X.D."/>
            <person name="Zhao L."/>
            <person name="Wei J.T."/>
            <person name="Ye R.Z."/>
            <person name="Que T.C."/>
            <person name="Du C.H."/>
            <person name="Zhou Y.H."/>
            <person name="Cheng J.X."/>
            <person name="Dai P.F."/>
            <person name="Guo W.B."/>
            <person name="Han X.H."/>
            <person name="Huang E.J."/>
            <person name="Li L.F."/>
            <person name="Wei W."/>
            <person name="Gao Y.C."/>
            <person name="Liu J.Z."/>
            <person name="Shao H.Z."/>
            <person name="Wang X."/>
            <person name="Wang C.C."/>
            <person name="Yang T.C."/>
            <person name="Huo Q.B."/>
            <person name="Li W."/>
            <person name="Chen H.Y."/>
            <person name="Chen S.E."/>
            <person name="Zhou L.G."/>
            <person name="Ni X.B."/>
            <person name="Tian J.H."/>
            <person name="Sheng Y."/>
            <person name="Liu T."/>
            <person name="Pan Y.S."/>
            <person name="Xia L.Y."/>
            <person name="Li J."/>
            <person name="Zhao F."/>
            <person name="Cao W.C."/>
        </authorList>
    </citation>
    <scope>NUCLEOTIDE SEQUENCE [LARGE SCALE GENOMIC DNA]</scope>
    <source>
        <strain evidence="1">HaeL-2018</strain>
    </source>
</reference>
<dbReference type="EMBL" id="JABSTR010000007">
    <property type="protein sequence ID" value="KAH9374977.1"/>
    <property type="molecule type" value="Genomic_DNA"/>
</dbReference>
<evidence type="ECO:0000313" key="1">
    <source>
        <dbReference type="EMBL" id="KAH9374977.1"/>
    </source>
</evidence>
<evidence type="ECO:0000313" key="2">
    <source>
        <dbReference type="Proteomes" id="UP000821853"/>
    </source>
</evidence>
<dbReference type="VEuPathDB" id="VectorBase:HLOH_052700"/>
<accession>A0A9J6GJD1</accession>
<keyword evidence="2" id="KW-1185">Reference proteome</keyword>